<reference evidence="4 5" key="1">
    <citation type="submission" date="2021-05" db="EMBL/GenBank/DDBJ databases">
        <title>A Polyphasic approach of four new species of the genus Ohtaekwangia: Ohtaekwangia histidinii sp. nov., Ohtaekwangia cretensis sp. nov., Ohtaekwangia indiensis sp. nov., Ohtaekwangia reichenbachii sp. nov. from diverse environment.</title>
        <authorList>
            <person name="Octaviana S."/>
        </authorList>
    </citation>
    <scope>NUCLEOTIDE SEQUENCE [LARGE SCALE GENOMIC DNA]</scope>
    <source>
        <strain evidence="4 5">PWU5</strain>
    </source>
</reference>
<feature type="non-terminal residue" evidence="4">
    <location>
        <position position="217"/>
    </location>
</feature>
<dbReference type="AlphaFoldDB" id="A0AAP2GX88"/>
<evidence type="ECO:0000256" key="1">
    <source>
        <dbReference type="ARBA" id="ARBA00004442"/>
    </source>
</evidence>
<dbReference type="GO" id="GO:0009279">
    <property type="term" value="C:cell outer membrane"/>
    <property type="evidence" value="ECO:0007669"/>
    <property type="project" value="UniProtKB-SubCell"/>
</dbReference>
<sequence>MGLEVLDAAWPSANIGTARSRGLDLSLDYKKSFAGNGFLSARANLTYAQNTYVDYEEPQYEEAYRYRKGQPINREYGYLAERLFVDDKEAANSPSQIFSTNGIAPKGGDIKYRDLNNDGIINGADQTFIGFPTTPQVVYGFGFSAGNRNFDLSAFFQGQARVSFFVDPRRTSPFIPSPDQYIGGNTQLLTAWADSHWSEENQDLYALYPRLGTTTQE</sequence>
<keyword evidence="5" id="KW-1185">Reference proteome</keyword>
<keyword evidence="3" id="KW-0998">Cell outer membrane</keyword>
<dbReference type="Proteomes" id="UP001319080">
    <property type="component" value="Unassembled WGS sequence"/>
</dbReference>
<accession>A0AAP2GX88</accession>
<protein>
    <submittedName>
        <fullName evidence="4">SusC/RagA family TonB-linked outer membrane protein</fullName>
    </submittedName>
</protein>
<dbReference type="SUPFAM" id="SSF56935">
    <property type="entry name" value="Porins"/>
    <property type="match status" value="1"/>
</dbReference>
<evidence type="ECO:0000256" key="2">
    <source>
        <dbReference type="ARBA" id="ARBA00023136"/>
    </source>
</evidence>
<comment type="caution">
    <text evidence="4">The sequence shown here is derived from an EMBL/GenBank/DDBJ whole genome shotgun (WGS) entry which is preliminary data.</text>
</comment>
<dbReference type="InterPro" id="IPR036942">
    <property type="entry name" value="Beta-barrel_TonB_sf"/>
</dbReference>
<feature type="non-terminal residue" evidence="4">
    <location>
        <position position="1"/>
    </location>
</feature>
<name>A0AAP2GX88_9BACT</name>
<keyword evidence="2" id="KW-0472">Membrane</keyword>
<dbReference type="EMBL" id="JAHESE010000098">
    <property type="protein sequence ID" value="MBT1712497.1"/>
    <property type="molecule type" value="Genomic_DNA"/>
</dbReference>
<organism evidence="4 5">
    <name type="scientific">Dawidia cretensis</name>
    <dbReference type="NCBI Taxonomy" id="2782350"/>
    <lineage>
        <taxon>Bacteria</taxon>
        <taxon>Pseudomonadati</taxon>
        <taxon>Bacteroidota</taxon>
        <taxon>Cytophagia</taxon>
        <taxon>Cytophagales</taxon>
        <taxon>Chryseotaleaceae</taxon>
        <taxon>Dawidia</taxon>
    </lineage>
</organism>
<proteinExistence type="predicted"/>
<gene>
    <name evidence="4" type="ORF">KK062_29955</name>
</gene>
<evidence type="ECO:0000313" key="5">
    <source>
        <dbReference type="Proteomes" id="UP001319080"/>
    </source>
</evidence>
<dbReference type="Gene3D" id="2.40.170.20">
    <property type="entry name" value="TonB-dependent receptor, beta-barrel domain"/>
    <property type="match status" value="1"/>
</dbReference>
<comment type="subcellular location">
    <subcellularLocation>
        <location evidence="1">Cell outer membrane</location>
    </subcellularLocation>
</comment>
<evidence type="ECO:0000256" key="3">
    <source>
        <dbReference type="ARBA" id="ARBA00023237"/>
    </source>
</evidence>
<evidence type="ECO:0000313" key="4">
    <source>
        <dbReference type="EMBL" id="MBT1712497.1"/>
    </source>
</evidence>